<sequence length="335" mass="38291">MSDPATKRVPESRKSSVNTFKKLKSIWRIPLQTDKRSQMGSIEWQVYDSCAAVTRLYAIYESFVENLIGDWVRLLPKIVSNYSELGEKIQNTHREGTARLLLDLNKNRFQHLSIEKVVQGLFDGISHNQQYELLPEAFLLHEQNLRKEALEKLLADAGIENSWKWVLNSRKIKHFIEEVSASQNRAEGELKRLIDYRNEAAHGSVDRDQILGSQELLDLCDFIEAFCQALVELVSYQVICKKVYRGEAREIGTIAEWFTTPNAAVVKVKEVTLSVGSSLWLISETSSYCQLARIESIKVNDISKEQVNITSEIEVGLQLNREAKKGLSIYLVEEN</sequence>
<proteinExistence type="predicted"/>
<evidence type="ECO:0000259" key="1">
    <source>
        <dbReference type="Pfam" id="PF18735"/>
    </source>
</evidence>
<keyword evidence="3" id="KW-1185">Reference proteome</keyword>
<gene>
    <name evidence="2" type="ORF">C7B64_17190</name>
</gene>
<organism evidence="2 3">
    <name type="scientific">Merismopedia glauca CCAP 1448/3</name>
    <dbReference type="NCBI Taxonomy" id="1296344"/>
    <lineage>
        <taxon>Bacteria</taxon>
        <taxon>Bacillati</taxon>
        <taxon>Cyanobacteriota</taxon>
        <taxon>Cyanophyceae</taxon>
        <taxon>Synechococcales</taxon>
        <taxon>Merismopediaceae</taxon>
        <taxon>Merismopedia</taxon>
    </lineage>
</organism>
<dbReference type="EMBL" id="PVWJ01000095">
    <property type="protein sequence ID" value="PSB01646.1"/>
    <property type="molecule type" value="Genomic_DNA"/>
</dbReference>
<protein>
    <recommendedName>
        <fullName evidence="1">RiboL-PSP-HEPN domain-containing protein</fullName>
    </recommendedName>
</protein>
<name>A0A2T1C049_9CYAN</name>
<dbReference type="AlphaFoldDB" id="A0A2T1C049"/>
<feature type="domain" description="RiboL-PSP-HEPN" evidence="1">
    <location>
        <begin position="40"/>
        <end position="234"/>
    </location>
</feature>
<comment type="caution">
    <text evidence="2">The sequence shown here is derived from an EMBL/GenBank/DDBJ whole genome shotgun (WGS) entry which is preliminary data.</text>
</comment>
<reference evidence="2 3" key="2">
    <citation type="submission" date="2018-03" db="EMBL/GenBank/DDBJ databases">
        <title>The ancient ancestry and fast evolution of plastids.</title>
        <authorList>
            <person name="Moore K.R."/>
            <person name="Magnabosco C."/>
            <person name="Momper L."/>
            <person name="Gold D.A."/>
            <person name="Bosak T."/>
            <person name="Fournier G.P."/>
        </authorList>
    </citation>
    <scope>NUCLEOTIDE SEQUENCE [LARGE SCALE GENOMIC DNA]</scope>
    <source>
        <strain evidence="2 3">CCAP 1448/3</strain>
    </source>
</reference>
<dbReference type="OrthoDB" id="495899at2"/>
<accession>A0A2T1C049</accession>
<dbReference type="Proteomes" id="UP000238762">
    <property type="component" value="Unassembled WGS sequence"/>
</dbReference>
<dbReference type="InterPro" id="IPR041519">
    <property type="entry name" value="HEPN_RiboL-PSP"/>
</dbReference>
<evidence type="ECO:0000313" key="3">
    <source>
        <dbReference type="Proteomes" id="UP000238762"/>
    </source>
</evidence>
<evidence type="ECO:0000313" key="2">
    <source>
        <dbReference type="EMBL" id="PSB01646.1"/>
    </source>
</evidence>
<reference evidence="2 3" key="1">
    <citation type="submission" date="2018-02" db="EMBL/GenBank/DDBJ databases">
        <authorList>
            <person name="Cohen D.B."/>
            <person name="Kent A.D."/>
        </authorList>
    </citation>
    <scope>NUCLEOTIDE SEQUENCE [LARGE SCALE GENOMIC DNA]</scope>
    <source>
        <strain evidence="2 3">CCAP 1448/3</strain>
    </source>
</reference>
<dbReference type="Pfam" id="PF18735">
    <property type="entry name" value="HEPN_RiboL-PSP"/>
    <property type="match status" value="1"/>
</dbReference>